<dbReference type="PANTHER" id="PTHR46910">
    <property type="entry name" value="TRANSCRIPTION FACTOR PDR1"/>
    <property type="match status" value="1"/>
</dbReference>
<evidence type="ECO:0000313" key="8">
    <source>
        <dbReference type="Proteomes" id="UP000756346"/>
    </source>
</evidence>
<keyword evidence="4" id="KW-0804">Transcription</keyword>
<sequence>MANLLNLREAQHGVHLHRGTTTAWASKQHVQDLEQRLRKMEAMMQQQQHQQQQQQGTGRGEASLTPRSRESSTSTGQETSRRELVPDPDLRVSDPDSGAATRTDRGDAVDRRIRHTAGLLDPVLSAVSFSPPQPAPKPALDKIRDRLRGSMHLPNFMAKSLERLYSSNEIAWFVAPLLDEINAQFPVLDVDRLVRRIEDMTTSPDRSAAWTTIIESIMARVVLVRAAADGVRRCYDMAWDQMSTSLERLSSLLLDADADANGDVVDALLSMVLFTRGTADTRTTAMLVRSALQSRWVASKSDPAPSAVADDKTRDLATRKIWALYAIDQELSLTHGMPPSIRELDIDQTIYPLDTRASTDAPVPVKSRPQGHFWARVRLATITAEIHARLYSPRAAASSRGQSAGAILACATDLHAVLRNLTLSICPATAFAAQQLPGSMGGFLGVDLALPLADVSVVSLHFGFCNAGSMIYHAVLRAENTPPIARENARAYCLAAARSTLSALQSWPPATLPELWQLLAYPLAAALTILEALLIHQYGEEDPGEDAKIIAQLGQYLRQTAMVKGFPLDSLIAGCDEMARLAQIAAHSPTHRFMDMVIMTTVRDLLSQATSPIYIAQGLIGNLPTPDSRISRELAKHLLCSELVAEMPAHRAPFAPDILHHHAMRPKKA</sequence>
<evidence type="ECO:0000256" key="4">
    <source>
        <dbReference type="ARBA" id="ARBA00023163"/>
    </source>
</evidence>
<dbReference type="PANTHER" id="PTHR46910:SF37">
    <property type="entry name" value="ZN(II)2CYS6 TRANSCRIPTION FACTOR (EUROFUNG)"/>
    <property type="match status" value="1"/>
</dbReference>
<dbReference type="GO" id="GO:0005634">
    <property type="term" value="C:nucleus"/>
    <property type="evidence" value="ECO:0007669"/>
    <property type="project" value="UniProtKB-SubCell"/>
</dbReference>
<comment type="caution">
    <text evidence="7">The sequence shown here is derived from an EMBL/GenBank/DDBJ whole genome shotgun (WGS) entry which is preliminary data.</text>
</comment>
<dbReference type="RefSeq" id="XP_046006975.1">
    <property type="nucleotide sequence ID" value="XM_046159425.1"/>
</dbReference>
<dbReference type="Proteomes" id="UP000756346">
    <property type="component" value="Unassembled WGS sequence"/>
</dbReference>
<dbReference type="EMBL" id="JAGTJQ010000010">
    <property type="protein sequence ID" value="KAH7020774.1"/>
    <property type="molecule type" value="Genomic_DNA"/>
</dbReference>
<keyword evidence="5" id="KW-0539">Nucleus</keyword>
<evidence type="ECO:0000256" key="5">
    <source>
        <dbReference type="ARBA" id="ARBA00023242"/>
    </source>
</evidence>
<feature type="compositionally biased region" description="Basic and acidic residues" evidence="6">
    <location>
        <begin position="79"/>
        <end position="94"/>
    </location>
</feature>
<keyword evidence="3" id="KW-0238">DNA-binding</keyword>
<feature type="region of interest" description="Disordered" evidence="6">
    <location>
        <begin position="41"/>
        <end position="110"/>
    </location>
</feature>
<evidence type="ECO:0000256" key="1">
    <source>
        <dbReference type="ARBA" id="ARBA00004123"/>
    </source>
</evidence>
<dbReference type="OrthoDB" id="3266505at2759"/>
<evidence type="ECO:0000256" key="6">
    <source>
        <dbReference type="SAM" id="MobiDB-lite"/>
    </source>
</evidence>
<dbReference type="GO" id="GO:0003677">
    <property type="term" value="F:DNA binding"/>
    <property type="evidence" value="ECO:0007669"/>
    <property type="project" value="UniProtKB-KW"/>
</dbReference>
<keyword evidence="2" id="KW-0805">Transcription regulation</keyword>
<evidence type="ECO:0000256" key="3">
    <source>
        <dbReference type="ARBA" id="ARBA00023125"/>
    </source>
</evidence>
<dbReference type="GO" id="GO:0003700">
    <property type="term" value="F:DNA-binding transcription factor activity"/>
    <property type="evidence" value="ECO:0007669"/>
    <property type="project" value="InterPro"/>
</dbReference>
<gene>
    <name evidence="7" type="ORF">B0I36DRAFT_367257</name>
</gene>
<proteinExistence type="predicted"/>
<reference evidence="7" key="1">
    <citation type="journal article" date="2021" name="Nat. Commun.">
        <title>Genetic determinants of endophytism in the Arabidopsis root mycobiome.</title>
        <authorList>
            <person name="Mesny F."/>
            <person name="Miyauchi S."/>
            <person name="Thiergart T."/>
            <person name="Pickel B."/>
            <person name="Atanasova L."/>
            <person name="Karlsson M."/>
            <person name="Huettel B."/>
            <person name="Barry K.W."/>
            <person name="Haridas S."/>
            <person name="Chen C."/>
            <person name="Bauer D."/>
            <person name="Andreopoulos W."/>
            <person name="Pangilinan J."/>
            <person name="LaButti K."/>
            <person name="Riley R."/>
            <person name="Lipzen A."/>
            <person name="Clum A."/>
            <person name="Drula E."/>
            <person name="Henrissat B."/>
            <person name="Kohler A."/>
            <person name="Grigoriev I.V."/>
            <person name="Martin F.M."/>
            <person name="Hacquard S."/>
        </authorList>
    </citation>
    <scope>NUCLEOTIDE SEQUENCE</scope>
    <source>
        <strain evidence="7">MPI-CAGE-CH-0230</strain>
    </source>
</reference>
<dbReference type="GeneID" id="70188971"/>
<protein>
    <recommendedName>
        <fullName evidence="9">Transcription factor domain-containing protein</fullName>
    </recommendedName>
</protein>
<dbReference type="AlphaFoldDB" id="A0A9P9BK17"/>
<feature type="compositionally biased region" description="Low complexity" evidence="6">
    <location>
        <begin position="45"/>
        <end position="55"/>
    </location>
</feature>
<name>A0A9P9BK17_9PEZI</name>
<evidence type="ECO:0000313" key="7">
    <source>
        <dbReference type="EMBL" id="KAH7020774.1"/>
    </source>
</evidence>
<accession>A0A9P9BK17</accession>
<dbReference type="InterPro" id="IPR050987">
    <property type="entry name" value="AtrR-like"/>
</dbReference>
<evidence type="ECO:0008006" key="9">
    <source>
        <dbReference type="Google" id="ProtNLM"/>
    </source>
</evidence>
<keyword evidence="8" id="KW-1185">Reference proteome</keyword>
<evidence type="ECO:0000256" key="2">
    <source>
        <dbReference type="ARBA" id="ARBA00023015"/>
    </source>
</evidence>
<organism evidence="7 8">
    <name type="scientific">Microdochium trichocladiopsis</name>
    <dbReference type="NCBI Taxonomy" id="1682393"/>
    <lineage>
        <taxon>Eukaryota</taxon>
        <taxon>Fungi</taxon>
        <taxon>Dikarya</taxon>
        <taxon>Ascomycota</taxon>
        <taxon>Pezizomycotina</taxon>
        <taxon>Sordariomycetes</taxon>
        <taxon>Xylariomycetidae</taxon>
        <taxon>Xylariales</taxon>
        <taxon>Microdochiaceae</taxon>
        <taxon>Microdochium</taxon>
    </lineage>
</organism>
<comment type="subcellular location">
    <subcellularLocation>
        <location evidence="1">Nucleus</location>
    </subcellularLocation>
</comment>
<dbReference type="CDD" id="cd12148">
    <property type="entry name" value="fungal_TF_MHR"/>
    <property type="match status" value="1"/>
</dbReference>